<name>A0AAU7DXK4_9MICO</name>
<gene>
    <name evidence="1" type="ORF">V5R04_01895</name>
</gene>
<dbReference type="EMBL" id="CP146203">
    <property type="protein sequence ID" value="XBH22005.1"/>
    <property type="molecule type" value="Genomic_DNA"/>
</dbReference>
<protein>
    <submittedName>
        <fullName evidence="1">RloB family protein</fullName>
    </submittedName>
</protein>
<sequence length="199" mass="22635">MSRAPNFSSRKSQRKKKRTILIVTNGERTEMLYLKELKRRANLTDAIVKVKFVAGEPSTLVRKLEAPHGDLTGFDEIWLVVDEDGKDRAHFLQECIKACTKVQQWVAILSIPSFEVWLIAHYEQVRRYSDQAGARQHFRSLISKAVPDKELPKNFPFENIPLTVTQCRLVNTQGPVKNSTPSNPGSAMPLLVERLNIVP</sequence>
<proteinExistence type="predicted"/>
<organism evidence="1">
    <name type="scientific">Jonesiaceae bacterium BS-20</name>
    <dbReference type="NCBI Taxonomy" id="3120821"/>
    <lineage>
        <taxon>Bacteria</taxon>
        <taxon>Bacillati</taxon>
        <taxon>Actinomycetota</taxon>
        <taxon>Actinomycetes</taxon>
        <taxon>Micrococcales</taxon>
        <taxon>Jonesiaceae</taxon>
    </lineage>
</organism>
<dbReference type="Pfam" id="PF13707">
    <property type="entry name" value="RloB"/>
    <property type="match status" value="1"/>
</dbReference>
<dbReference type="InterPro" id="IPR025591">
    <property type="entry name" value="RloB"/>
</dbReference>
<dbReference type="AlphaFoldDB" id="A0AAU7DXK4"/>
<evidence type="ECO:0000313" key="1">
    <source>
        <dbReference type="EMBL" id="XBH22005.1"/>
    </source>
</evidence>
<accession>A0AAU7DXK4</accession>
<reference evidence="1" key="1">
    <citation type="submission" date="2024-02" db="EMBL/GenBank/DDBJ databases">
        <title>Tomenella chthoni gen. nov. sp. nov., a member of the family Jonesiaceae isolated from bat guano.</title>
        <authorList>
            <person name="Miller S.L."/>
            <person name="King J."/>
            <person name="Sankaranarayanan K."/>
            <person name="Lawson P.A."/>
        </authorList>
    </citation>
    <scope>NUCLEOTIDE SEQUENCE</scope>
    <source>
        <strain evidence="1">BS-20</strain>
    </source>
</reference>